<feature type="transmembrane region" description="Helical" evidence="7">
    <location>
        <begin position="151"/>
        <end position="170"/>
    </location>
</feature>
<dbReference type="PANTHER" id="PTHR43663:SF1">
    <property type="entry name" value="CHROMATE TRANSPORTER"/>
    <property type="match status" value="1"/>
</dbReference>
<reference evidence="8 9" key="1">
    <citation type="submission" date="2019-07" db="EMBL/GenBank/DDBJ databases">
        <title>Whole genome shotgun sequence of Deinococcus cellulosilyticus NBRC 106333.</title>
        <authorList>
            <person name="Hosoyama A."/>
            <person name="Uohara A."/>
            <person name="Ohji S."/>
            <person name="Ichikawa N."/>
        </authorList>
    </citation>
    <scope>NUCLEOTIDE SEQUENCE [LARGE SCALE GENOMIC DNA]</scope>
    <source>
        <strain evidence="8 9">NBRC 106333</strain>
    </source>
</reference>
<sequence>MPEPLLMFLVFARLGLVSFGAGNLAEMERQLVDVHHWITAEQFLHGYTLGQFAPGPNVLAVYFYGYAHLGLLGGLCALAGFFVPSAVVAALCSRLWKKLGHHPWLRALRNALLPFGGGVLLAILLVLYQGAITGILPFVIAALAFVGLMRLKLNPAVVVLAGAVVGVVLGL</sequence>
<evidence type="ECO:0000313" key="8">
    <source>
        <dbReference type="EMBL" id="GEM44761.1"/>
    </source>
</evidence>
<keyword evidence="3" id="KW-1003">Cell membrane</keyword>
<keyword evidence="5 7" id="KW-1133">Transmembrane helix</keyword>
<feature type="transmembrane region" description="Helical" evidence="7">
    <location>
        <begin position="112"/>
        <end position="145"/>
    </location>
</feature>
<comment type="similarity">
    <text evidence="2">Belongs to the chromate ion transporter (CHR) (TC 2.A.51) family.</text>
</comment>
<dbReference type="InterPro" id="IPR003370">
    <property type="entry name" value="Chromate_transpt"/>
</dbReference>
<dbReference type="EMBL" id="BJXB01000001">
    <property type="protein sequence ID" value="GEM44761.1"/>
    <property type="molecule type" value="Genomic_DNA"/>
</dbReference>
<evidence type="ECO:0000256" key="4">
    <source>
        <dbReference type="ARBA" id="ARBA00022692"/>
    </source>
</evidence>
<keyword evidence="9" id="KW-1185">Reference proteome</keyword>
<comment type="subcellular location">
    <subcellularLocation>
        <location evidence="1">Cell membrane</location>
        <topology evidence="1">Multi-pass membrane protein</topology>
    </subcellularLocation>
</comment>
<evidence type="ECO:0000256" key="2">
    <source>
        <dbReference type="ARBA" id="ARBA00005262"/>
    </source>
</evidence>
<dbReference type="OrthoDB" id="71680at2"/>
<evidence type="ECO:0000256" key="6">
    <source>
        <dbReference type="ARBA" id="ARBA00023136"/>
    </source>
</evidence>
<dbReference type="PANTHER" id="PTHR43663">
    <property type="entry name" value="CHROMATE TRANSPORT PROTEIN-RELATED"/>
    <property type="match status" value="1"/>
</dbReference>
<dbReference type="GO" id="GO:0005886">
    <property type="term" value="C:plasma membrane"/>
    <property type="evidence" value="ECO:0007669"/>
    <property type="project" value="UniProtKB-SubCell"/>
</dbReference>
<dbReference type="Proteomes" id="UP000321306">
    <property type="component" value="Unassembled WGS sequence"/>
</dbReference>
<dbReference type="RefSeq" id="WP_146881892.1">
    <property type="nucleotide sequence ID" value="NZ_BJXB01000001.1"/>
</dbReference>
<keyword evidence="6 7" id="KW-0472">Membrane</keyword>
<proteinExistence type="inferred from homology"/>
<name>A0A511MWJ5_DEIC1</name>
<organism evidence="8 9">
    <name type="scientific">Deinococcus cellulosilyticus (strain DSM 18568 / NBRC 106333 / KACC 11606 / 5516J-15)</name>
    <dbReference type="NCBI Taxonomy" id="1223518"/>
    <lineage>
        <taxon>Bacteria</taxon>
        <taxon>Thermotogati</taxon>
        <taxon>Deinococcota</taxon>
        <taxon>Deinococci</taxon>
        <taxon>Deinococcales</taxon>
        <taxon>Deinococcaceae</taxon>
        <taxon>Deinococcus</taxon>
    </lineage>
</organism>
<feature type="transmembrane region" description="Helical" evidence="7">
    <location>
        <begin position="66"/>
        <end position="91"/>
    </location>
</feature>
<evidence type="ECO:0000256" key="3">
    <source>
        <dbReference type="ARBA" id="ARBA00022475"/>
    </source>
</evidence>
<comment type="caution">
    <text evidence="8">The sequence shown here is derived from an EMBL/GenBank/DDBJ whole genome shotgun (WGS) entry which is preliminary data.</text>
</comment>
<evidence type="ECO:0000256" key="1">
    <source>
        <dbReference type="ARBA" id="ARBA00004651"/>
    </source>
</evidence>
<dbReference type="AlphaFoldDB" id="A0A511MWJ5"/>
<accession>A0A511MWJ5</accession>
<gene>
    <name evidence="8" type="primary">chrA1</name>
    <name evidence="8" type="ORF">DC3_03960</name>
</gene>
<evidence type="ECO:0000313" key="9">
    <source>
        <dbReference type="Proteomes" id="UP000321306"/>
    </source>
</evidence>
<protein>
    <submittedName>
        <fullName evidence="8">Chromate transporter</fullName>
    </submittedName>
</protein>
<dbReference type="Pfam" id="PF02417">
    <property type="entry name" value="Chromate_transp"/>
    <property type="match status" value="1"/>
</dbReference>
<evidence type="ECO:0000256" key="7">
    <source>
        <dbReference type="SAM" id="Phobius"/>
    </source>
</evidence>
<keyword evidence="4 7" id="KW-0812">Transmembrane</keyword>
<dbReference type="GO" id="GO:0015109">
    <property type="term" value="F:chromate transmembrane transporter activity"/>
    <property type="evidence" value="ECO:0007669"/>
    <property type="project" value="InterPro"/>
</dbReference>
<dbReference type="InterPro" id="IPR052518">
    <property type="entry name" value="CHR_Transporter"/>
</dbReference>
<evidence type="ECO:0000256" key="5">
    <source>
        <dbReference type="ARBA" id="ARBA00022989"/>
    </source>
</evidence>